<dbReference type="InterPro" id="IPR012074">
    <property type="entry name" value="GAF_ANTAR"/>
</dbReference>
<keyword evidence="4" id="KW-0804">Transcription</keyword>
<evidence type="ECO:0000256" key="4">
    <source>
        <dbReference type="ARBA" id="ARBA00023163"/>
    </source>
</evidence>
<dbReference type="RefSeq" id="WP_343936323.1">
    <property type="nucleotide sequence ID" value="NZ_BAAABU010000013.1"/>
</dbReference>
<evidence type="ECO:0000256" key="3">
    <source>
        <dbReference type="ARBA" id="ARBA00023015"/>
    </source>
</evidence>
<dbReference type="InterPro" id="IPR029016">
    <property type="entry name" value="GAF-like_dom_sf"/>
</dbReference>
<accession>A0ABN0UBG0</accession>
<keyword evidence="7" id="KW-1185">Reference proteome</keyword>
<dbReference type="SMART" id="SM01012">
    <property type="entry name" value="ANTAR"/>
    <property type="match status" value="1"/>
</dbReference>
<dbReference type="InterPro" id="IPR036388">
    <property type="entry name" value="WH-like_DNA-bd_sf"/>
</dbReference>
<protein>
    <submittedName>
        <fullName evidence="6">GAF and ANTAR domain-containing protein</fullName>
    </submittedName>
</protein>
<evidence type="ECO:0000313" key="6">
    <source>
        <dbReference type="EMBL" id="GAA0244783.1"/>
    </source>
</evidence>
<keyword evidence="2" id="KW-0418">Kinase</keyword>
<dbReference type="SUPFAM" id="SSF55781">
    <property type="entry name" value="GAF domain-like"/>
    <property type="match status" value="1"/>
</dbReference>
<gene>
    <name evidence="6" type="ORF">GCM10010492_50130</name>
</gene>
<organism evidence="6 7">
    <name type="scientific">Saccharothrix mutabilis subsp. mutabilis</name>
    <dbReference type="NCBI Taxonomy" id="66855"/>
    <lineage>
        <taxon>Bacteria</taxon>
        <taxon>Bacillati</taxon>
        <taxon>Actinomycetota</taxon>
        <taxon>Actinomycetes</taxon>
        <taxon>Pseudonocardiales</taxon>
        <taxon>Pseudonocardiaceae</taxon>
        <taxon>Saccharothrix</taxon>
    </lineage>
</organism>
<feature type="domain" description="ANTAR" evidence="5">
    <location>
        <begin position="166"/>
        <end position="227"/>
    </location>
</feature>
<reference evidence="6 7" key="1">
    <citation type="journal article" date="2019" name="Int. J. Syst. Evol. Microbiol.">
        <title>The Global Catalogue of Microorganisms (GCM) 10K type strain sequencing project: providing services to taxonomists for standard genome sequencing and annotation.</title>
        <authorList>
            <consortium name="The Broad Institute Genomics Platform"/>
            <consortium name="The Broad Institute Genome Sequencing Center for Infectious Disease"/>
            <person name="Wu L."/>
            <person name="Ma J."/>
        </authorList>
    </citation>
    <scope>NUCLEOTIDE SEQUENCE [LARGE SCALE GENOMIC DNA]</scope>
    <source>
        <strain evidence="6 7">JCM 3380</strain>
    </source>
</reference>
<name>A0ABN0UBG0_9PSEU</name>
<dbReference type="InterPro" id="IPR011006">
    <property type="entry name" value="CheY-like_superfamily"/>
</dbReference>
<dbReference type="PIRSF" id="PIRSF036625">
    <property type="entry name" value="GAF_ANTAR"/>
    <property type="match status" value="1"/>
</dbReference>
<dbReference type="EMBL" id="BAAABU010000013">
    <property type="protein sequence ID" value="GAA0244783.1"/>
    <property type="molecule type" value="Genomic_DNA"/>
</dbReference>
<evidence type="ECO:0000259" key="5">
    <source>
        <dbReference type="PROSITE" id="PS50921"/>
    </source>
</evidence>
<evidence type="ECO:0000256" key="1">
    <source>
        <dbReference type="ARBA" id="ARBA00022679"/>
    </source>
</evidence>
<comment type="caution">
    <text evidence="6">The sequence shown here is derived from an EMBL/GenBank/DDBJ whole genome shotgun (WGS) entry which is preliminary data.</text>
</comment>
<dbReference type="SMART" id="SM00065">
    <property type="entry name" value="GAF"/>
    <property type="match status" value="1"/>
</dbReference>
<dbReference type="Proteomes" id="UP001500416">
    <property type="component" value="Unassembled WGS sequence"/>
</dbReference>
<dbReference type="InterPro" id="IPR003018">
    <property type="entry name" value="GAF"/>
</dbReference>
<keyword evidence="3" id="KW-0805">Transcription regulation</keyword>
<dbReference type="Gene3D" id="1.10.10.10">
    <property type="entry name" value="Winged helix-like DNA-binding domain superfamily/Winged helix DNA-binding domain"/>
    <property type="match status" value="1"/>
</dbReference>
<dbReference type="InterPro" id="IPR005561">
    <property type="entry name" value="ANTAR"/>
</dbReference>
<dbReference type="Gene3D" id="3.30.450.40">
    <property type="match status" value="1"/>
</dbReference>
<evidence type="ECO:0000313" key="7">
    <source>
        <dbReference type="Proteomes" id="UP001500416"/>
    </source>
</evidence>
<proteinExistence type="predicted"/>
<dbReference type="Pfam" id="PF13185">
    <property type="entry name" value="GAF_2"/>
    <property type="match status" value="1"/>
</dbReference>
<keyword evidence="1" id="KW-0808">Transferase</keyword>
<sequence length="249" mass="27183">MTESVLTLAHDLVEMSRLVEDDDVEAITERFLDRLVRTVPDCDHAMITVETPDGPAETIAAKRGPRATDLTVDLTGDNPIGEALRFGEPRRIGDVEAETRWTAFTGALSVHELRSCLVLPVPTKHSPPAVLTLASRTPHHFDGHAYDIVLLLTLHAGVAFDNVRVYHDSRTLVDNLTTALQSRHTIGQAQGVLMHRFGIDAETGFAVLKRASQHANVKLRDLARTLVTAQEDGELTEALAKHGITGPNT</sequence>
<dbReference type="Pfam" id="PF03861">
    <property type="entry name" value="ANTAR"/>
    <property type="match status" value="1"/>
</dbReference>
<dbReference type="PROSITE" id="PS50921">
    <property type="entry name" value="ANTAR"/>
    <property type="match status" value="1"/>
</dbReference>
<evidence type="ECO:0000256" key="2">
    <source>
        <dbReference type="ARBA" id="ARBA00022777"/>
    </source>
</evidence>
<dbReference type="SUPFAM" id="SSF52172">
    <property type="entry name" value="CheY-like"/>
    <property type="match status" value="1"/>
</dbReference>